<evidence type="ECO:0000313" key="2">
    <source>
        <dbReference type="Proteomes" id="UP000282574"/>
    </source>
</evidence>
<sequence>MVKRLIECLPFFQMSIVFDYIQKYPFRTKQILGISYEQLQLLLNCALNRHQEIRARQEK</sequence>
<evidence type="ECO:0000313" key="1">
    <source>
        <dbReference type="EMBL" id="RUT01174.1"/>
    </source>
</evidence>
<organism evidence="1 2">
    <name type="scientific">Chroococcidiopsis cubana SAG 39.79</name>
    <dbReference type="NCBI Taxonomy" id="388085"/>
    <lineage>
        <taxon>Bacteria</taxon>
        <taxon>Bacillati</taxon>
        <taxon>Cyanobacteriota</taxon>
        <taxon>Cyanophyceae</taxon>
        <taxon>Chroococcidiopsidales</taxon>
        <taxon>Chroococcidiopsidaceae</taxon>
        <taxon>Chroococcidiopsis</taxon>
    </lineage>
</organism>
<name>A0AB37UA98_9CYAN</name>
<comment type="caution">
    <text evidence="1">The sequence shown here is derived from an EMBL/GenBank/DDBJ whole genome shotgun (WGS) entry which is preliminary data.</text>
</comment>
<proteinExistence type="predicted"/>
<reference evidence="1 2" key="1">
    <citation type="journal article" date="2019" name="Genome Biol. Evol.">
        <title>Day and night: Metabolic profiles and evolutionary relationships of six axenic non-marine cyanobacteria.</title>
        <authorList>
            <person name="Will S.E."/>
            <person name="Henke P."/>
            <person name="Boedeker C."/>
            <person name="Huang S."/>
            <person name="Brinkmann H."/>
            <person name="Rohde M."/>
            <person name="Jarek M."/>
            <person name="Friedl T."/>
            <person name="Seufert S."/>
            <person name="Schumacher M."/>
            <person name="Overmann J."/>
            <person name="Neumann-Schaal M."/>
            <person name="Petersen J."/>
        </authorList>
    </citation>
    <scope>NUCLEOTIDE SEQUENCE [LARGE SCALE GENOMIC DNA]</scope>
    <source>
        <strain evidence="1 2">SAG 39.79</strain>
    </source>
</reference>
<dbReference type="EMBL" id="RSCK01000129">
    <property type="protein sequence ID" value="RUT01174.1"/>
    <property type="molecule type" value="Genomic_DNA"/>
</dbReference>
<dbReference type="AlphaFoldDB" id="A0AB37UA98"/>
<protein>
    <submittedName>
        <fullName evidence="1">Uncharacterized protein</fullName>
    </submittedName>
</protein>
<keyword evidence="2" id="KW-1185">Reference proteome</keyword>
<accession>A0AB37UA98</accession>
<dbReference type="Proteomes" id="UP000282574">
    <property type="component" value="Unassembled WGS sequence"/>
</dbReference>
<gene>
    <name evidence="1" type="ORF">DSM107010_65850</name>
</gene>